<dbReference type="OrthoDB" id="9869199at2"/>
<organism evidence="2">
    <name type="scientific">Cronobacter turicensis</name>
    <dbReference type="NCBI Taxonomy" id="413502"/>
    <lineage>
        <taxon>Bacteria</taxon>
        <taxon>Pseudomonadati</taxon>
        <taxon>Pseudomonadota</taxon>
        <taxon>Gammaproteobacteria</taxon>
        <taxon>Enterobacterales</taxon>
        <taxon>Enterobacteriaceae</taxon>
        <taxon>Cronobacter</taxon>
    </lineage>
</organism>
<sequence>MARGVLTWQLAGALRLPTLHAQIPIGLVGALRLPTLHAKLPIGLVGALRLPTLQKHNPRRAGKRMRTRHHPRR</sequence>
<feature type="compositionally biased region" description="Basic residues" evidence="1">
    <location>
        <begin position="56"/>
        <end position="73"/>
    </location>
</feature>
<comment type="caution">
    <text evidence="2">The sequence shown here is derived from an EMBL/GenBank/DDBJ whole genome shotgun (WGS) entry which is preliminary data.</text>
</comment>
<proteinExistence type="predicted"/>
<reference evidence="2" key="1">
    <citation type="submission" date="2016-12" db="EMBL/GenBank/DDBJ databases">
        <title>Analysis of the Molecular Diversity Among Cronobacter Species Isolated from Filth Flies Using a Pan Genomic DNA Microarray.</title>
        <authorList>
            <person name="Pava-Ripoll M."/>
            <person name="Tall B."/>
            <person name="Farber J."/>
            <person name="Fanning S."/>
            <person name="Lehner A."/>
            <person name="Stephan R."/>
            <person name="Pagotto F."/>
            <person name="Iverson C."/>
            <person name="Ziobro G."/>
            <person name="Miller A."/>
            <person name="Pearson R."/>
            <person name="Yan Q."/>
            <person name="Kim M."/>
            <person name="Jeong S."/>
            <person name="Park J."/>
            <person name="Jun S."/>
            <person name="Choi H."/>
            <person name="Chung T."/>
            <person name="Yoo Y."/>
            <person name="Park E."/>
            <person name="Hwang S."/>
            <person name="Lee B."/>
            <person name="Sathyamoorthy V."/>
            <person name="Carter L."/>
            <person name="Mammel M."/>
            <person name="Jackson S."/>
            <person name="Kothary M."/>
            <person name="Patel I."/>
            <person name="Grim C."/>
            <person name="Gopinath G."/>
            <person name="Gangiredla J."/>
            <person name="Chase H."/>
        </authorList>
    </citation>
    <scope>NUCLEOTIDE SEQUENCE [LARGE SCALE GENOMIC DNA]</scope>
    <source>
        <strain evidence="2">MOD1-Sh41s</strain>
    </source>
</reference>
<dbReference type="AlphaFoldDB" id="A0A2T7AVY6"/>
<name>A0A2T7AVY6_9ENTR</name>
<accession>A0A2T7AVY6</accession>
<gene>
    <name evidence="2" type="ORF">BS411_21530</name>
</gene>
<evidence type="ECO:0000256" key="1">
    <source>
        <dbReference type="SAM" id="MobiDB-lite"/>
    </source>
</evidence>
<dbReference type="EMBL" id="MSAG01000054">
    <property type="protein sequence ID" value="PUX16293.1"/>
    <property type="molecule type" value="Genomic_DNA"/>
</dbReference>
<protein>
    <submittedName>
        <fullName evidence="2">Uncharacterized protein</fullName>
    </submittedName>
</protein>
<evidence type="ECO:0000313" key="2">
    <source>
        <dbReference type="EMBL" id="PUX16293.1"/>
    </source>
</evidence>
<feature type="region of interest" description="Disordered" evidence="1">
    <location>
        <begin position="54"/>
        <end position="73"/>
    </location>
</feature>